<feature type="region of interest" description="Disordered" evidence="8">
    <location>
        <begin position="120"/>
        <end position="146"/>
    </location>
</feature>
<name>A0A6A4YYK6_APHAT</name>
<feature type="compositionally biased region" description="Basic and acidic residues" evidence="8">
    <location>
        <begin position="860"/>
        <end position="869"/>
    </location>
</feature>
<feature type="domain" description="Polycystin cation channel PKD1/PKD2" evidence="10">
    <location>
        <begin position="562"/>
        <end position="732"/>
    </location>
</feature>
<comment type="similarity">
    <text evidence="2">Belongs to the polycystin family.</text>
</comment>
<feature type="transmembrane region" description="Helical" evidence="9">
    <location>
        <begin position="602"/>
        <end position="625"/>
    </location>
</feature>
<sequence length="922" mass="103083">MCDIVQISEVEETLGGTIMIVRAITTSTAAAERRTRLLKEAVRVQMISLAMSRGLTSVEAASHVDGTMMSTQEQQRVSASLVDAPESEENQAPPSSNLIREIVGTDDVIDSTAVACRPRSSAESVELSLKPSHPPNPHQPEGLDGDASALQYTDQAAQELMHQELSALTATELRKIVQNHSAHHADAVDSRLERDSAAAVEVNALADSMSLNNQLDDDMIHRVKHLSMCQQQQLSAIVHKQSLLHVTTQVLDMVHYMVFISVFVIVSMHGRHDDSPYKMTLSLMDQLQDKPWPSRVTSVTKTFRDNVDCIDELYDYLLGGFYDVVYCGGSFDGDRQFPSGNTYSSRGVLGGYGEIWGPIRIGQVRVVGVECTGMLIESSFLRNESTKCFPEYSAATASQDSYGLHGATYSYDAGPASIEPSFISHSARVYPAPSFNIYLPNHENALCNLDTLEHCDVYDQLAALKHSKFFDRATRAVFIDMTVYNRNVRDVSLVRLYVEAYPSGGMEPRGLFQTERLYAYSSSEDAVKLVGEALVLVAVTHQLYRMYMYPPLVQHASNHLHVFNLGLFYVIAVFKVLSYQSLPDIATISATEFLNFRQSAEYFWIAEAVASVVCLLAWIKLFYYLSFVPKFAQLMKTITKASKEMLGLMLIFMISLVGSAMAFNMTFGMRLYNYHTFWRSFLTLVQVIINKVEFEDLVETNQVLGPVFFCVFVTLMLFVILNMFIVIITDAYIDAQRELEVMQDIQLNVTSAEILDHLLHDVVLKLQWVGPHVFQPLYKMSVRVHKAYYAQRNDTTSENKIGVHVHDGTVAAELEALVRMKHGASHQTKPIQHQHEYYQVVQRGGDTGRVGGRLDPISESTHEDAQADDRQASTFAVIATEAADYVAAAKLVLATLDPATDQTKVQAFHDHLDTWLDFAQNK</sequence>
<reference evidence="12 13" key="1">
    <citation type="submission" date="2019-06" db="EMBL/GenBank/DDBJ databases">
        <title>Genomics analysis of Aphanomyces spp. identifies a new class of oomycete effector associated with host adaptation.</title>
        <authorList>
            <person name="Gaulin E."/>
        </authorList>
    </citation>
    <scope>NUCLEOTIDE SEQUENCE [LARGE SCALE GENOMIC DNA]</scope>
    <source>
        <strain evidence="12 13">E</strain>
    </source>
</reference>
<dbReference type="EMBL" id="VJMI01021129">
    <property type="protein sequence ID" value="KAF0702484.1"/>
    <property type="molecule type" value="Genomic_DNA"/>
</dbReference>
<dbReference type="GO" id="GO:0005509">
    <property type="term" value="F:calcium ion binding"/>
    <property type="evidence" value="ECO:0007669"/>
    <property type="project" value="InterPro"/>
</dbReference>
<accession>A0A6A4YYK6</accession>
<dbReference type="InterPro" id="IPR003915">
    <property type="entry name" value="PKD_2"/>
</dbReference>
<evidence type="ECO:0000259" key="11">
    <source>
        <dbReference type="Pfam" id="PF20519"/>
    </source>
</evidence>
<evidence type="ECO:0000256" key="8">
    <source>
        <dbReference type="SAM" id="MobiDB-lite"/>
    </source>
</evidence>
<dbReference type="PANTHER" id="PTHR10877:SF183">
    <property type="entry name" value="AT14535P-RELATED"/>
    <property type="match status" value="1"/>
</dbReference>
<comment type="caution">
    <text evidence="12">The sequence shown here is derived from an EMBL/GenBank/DDBJ whole genome shotgun (WGS) entry which is preliminary data.</text>
</comment>
<dbReference type="Proteomes" id="UP000469452">
    <property type="component" value="Unassembled WGS sequence"/>
</dbReference>
<keyword evidence="5 9" id="KW-0472">Membrane</keyword>
<dbReference type="AlphaFoldDB" id="A0A6A4YYK6"/>
<dbReference type="GO" id="GO:0016020">
    <property type="term" value="C:membrane"/>
    <property type="evidence" value="ECO:0007669"/>
    <property type="project" value="UniProtKB-SubCell"/>
</dbReference>
<feature type="transmembrane region" description="Helical" evidence="9">
    <location>
        <begin position="646"/>
        <end position="667"/>
    </location>
</feature>
<feature type="disulfide bond" evidence="7">
    <location>
        <begin position="371"/>
        <end position="388"/>
    </location>
</feature>
<keyword evidence="4 9" id="KW-1133">Transmembrane helix</keyword>
<feature type="region of interest" description="Disordered" evidence="8">
    <location>
        <begin position="67"/>
        <end position="97"/>
    </location>
</feature>
<evidence type="ECO:0000256" key="5">
    <source>
        <dbReference type="ARBA" id="ARBA00023136"/>
    </source>
</evidence>
<dbReference type="InterPro" id="IPR013122">
    <property type="entry name" value="PKD1_2_channel"/>
</dbReference>
<organism evidence="12 13">
    <name type="scientific">Aphanomyces astaci</name>
    <name type="common">Crayfish plague agent</name>
    <dbReference type="NCBI Taxonomy" id="112090"/>
    <lineage>
        <taxon>Eukaryota</taxon>
        <taxon>Sar</taxon>
        <taxon>Stramenopiles</taxon>
        <taxon>Oomycota</taxon>
        <taxon>Saprolegniomycetes</taxon>
        <taxon>Saprolegniales</taxon>
        <taxon>Verrucalvaceae</taxon>
        <taxon>Aphanomyces</taxon>
    </lineage>
</organism>
<dbReference type="InterPro" id="IPR051223">
    <property type="entry name" value="Polycystin"/>
</dbReference>
<evidence type="ECO:0000256" key="3">
    <source>
        <dbReference type="ARBA" id="ARBA00022692"/>
    </source>
</evidence>
<evidence type="ECO:0000256" key="7">
    <source>
        <dbReference type="PIRSR" id="PIRSR603915-2"/>
    </source>
</evidence>
<evidence type="ECO:0000259" key="10">
    <source>
        <dbReference type="Pfam" id="PF08016"/>
    </source>
</evidence>
<dbReference type="InterPro" id="IPR046791">
    <property type="entry name" value="Polycystin_dom"/>
</dbReference>
<feature type="domain" description="Polycystin" evidence="11">
    <location>
        <begin position="354"/>
        <end position="517"/>
    </location>
</feature>
<feature type="transmembrane region" description="Helical" evidence="9">
    <location>
        <begin position="703"/>
        <end position="728"/>
    </location>
</feature>
<evidence type="ECO:0000313" key="12">
    <source>
        <dbReference type="EMBL" id="KAF0702484.1"/>
    </source>
</evidence>
<evidence type="ECO:0000313" key="13">
    <source>
        <dbReference type="Proteomes" id="UP000469452"/>
    </source>
</evidence>
<evidence type="ECO:0000256" key="1">
    <source>
        <dbReference type="ARBA" id="ARBA00004141"/>
    </source>
</evidence>
<evidence type="ECO:0000256" key="4">
    <source>
        <dbReference type="ARBA" id="ARBA00022989"/>
    </source>
</evidence>
<dbReference type="Pfam" id="PF20519">
    <property type="entry name" value="Polycystin_dom"/>
    <property type="match status" value="1"/>
</dbReference>
<dbReference type="VEuPathDB" id="FungiDB:H257_07443"/>
<keyword evidence="3 9" id="KW-0812">Transmembrane</keyword>
<feature type="compositionally biased region" description="Polar residues" evidence="8">
    <location>
        <begin position="68"/>
        <end position="78"/>
    </location>
</feature>
<gene>
    <name evidence="12" type="ORF">AaE_015896</name>
</gene>
<evidence type="ECO:0000256" key="2">
    <source>
        <dbReference type="ARBA" id="ARBA00007200"/>
    </source>
</evidence>
<protein>
    <submittedName>
        <fullName evidence="12">Uncharacterized protein</fullName>
    </submittedName>
</protein>
<evidence type="ECO:0000256" key="6">
    <source>
        <dbReference type="ARBA" id="ARBA00023180"/>
    </source>
</evidence>
<dbReference type="Gene3D" id="1.10.287.70">
    <property type="match status" value="1"/>
</dbReference>
<comment type="subcellular location">
    <subcellularLocation>
        <location evidence="1">Membrane</location>
        <topology evidence="1">Multi-pass membrane protein</topology>
    </subcellularLocation>
</comment>
<dbReference type="Pfam" id="PF08016">
    <property type="entry name" value="PKD_channel"/>
    <property type="match status" value="1"/>
</dbReference>
<proteinExistence type="inferred from homology"/>
<dbReference type="PANTHER" id="PTHR10877">
    <property type="entry name" value="POLYCYSTIN FAMILY MEMBER"/>
    <property type="match status" value="1"/>
</dbReference>
<feature type="region of interest" description="Disordered" evidence="8">
    <location>
        <begin position="849"/>
        <end position="869"/>
    </location>
</feature>
<evidence type="ECO:0000256" key="9">
    <source>
        <dbReference type="SAM" id="Phobius"/>
    </source>
</evidence>
<keyword evidence="6" id="KW-0325">Glycoprotein</keyword>
<dbReference type="PRINTS" id="PR01433">
    <property type="entry name" value="POLYCYSTIN2"/>
</dbReference>